<sequence>YRDSLDAIGASHIELVILEYNSGIIMVPDPLWWNYLTGLFIADCIGHWMHAGLKMAAVYSIHEGDPNNPSDFPYFGIIRGDSVSRRMPSYVLELYNTYFGDTLIYTFSDHKNTGYGIECWASKRSSDNKYVLMVINKTLDTTYAMTMQLEDSIQSYHLYNITNNAPIGAPYNGTTGIEDQGAFVPDSIRTGWSYLTLNFEPASVSLFEVSPYLSINESFSGPRTNFLLPTIIRKGASISIPFGTHVLYTVTGREIYKWRDTETIKIPHVPDGIYFIRVKGSTFKKIIIF</sequence>
<comment type="caution">
    <text evidence="1">The sequence shown here is derived from an EMBL/GenBank/DDBJ whole genome shotgun (WGS) entry which is preliminary data.</text>
</comment>
<proteinExistence type="predicted"/>
<accession>X1HQ55</accession>
<organism evidence="1">
    <name type="scientific">marine sediment metagenome</name>
    <dbReference type="NCBI Taxonomy" id="412755"/>
    <lineage>
        <taxon>unclassified sequences</taxon>
        <taxon>metagenomes</taxon>
        <taxon>ecological metagenomes</taxon>
    </lineage>
</organism>
<dbReference type="InterPro" id="IPR013780">
    <property type="entry name" value="Glyco_hydro_b"/>
</dbReference>
<dbReference type="AlphaFoldDB" id="X1HQ55"/>
<gene>
    <name evidence="1" type="ORF">S03H2_12834</name>
</gene>
<feature type="non-terminal residue" evidence="1">
    <location>
        <position position="1"/>
    </location>
</feature>
<reference evidence="1" key="1">
    <citation type="journal article" date="2014" name="Front. Microbiol.">
        <title>High frequency of phylogenetically diverse reductive dehalogenase-homologous genes in deep subseafloor sedimentary metagenomes.</title>
        <authorList>
            <person name="Kawai M."/>
            <person name="Futagami T."/>
            <person name="Toyoda A."/>
            <person name="Takaki Y."/>
            <person name="Nishi S."/>
            <person name="Hori S."/>
            <person name="Arai W."/>
            <person name="Tsubouchi T."/>
            <person name="Morono Y."/>
            <person name="Uchiyama I."/>
            <person name="Ito T."/>
            <person name="Fujiyama A."/>
            <person name="Inagaki F."/>
            <person name="Takami H."/>
        </authorList>
    </citation>
    <scope>NUCLEOTIDE SEQUENCE</scope>
    <source>
        <strain evidence="1">Expedition CK06-06</strain>
    </source>
</reference>
<dbReference type="EMBL" id="BARU01006524">
    <property type="protein sequence ID" value="GAH47428.1"/>
    <property type="molecule type" value="Genomic_DNA"/>
</dbReference>
<evidence type="ECO:0000313" key="1">
    <source>
        <dbReference type="EMBL" id="GAH47428.1"/>
    </source>
</evidence>
<name>X1HQ55_9ZZZZ</name>
<protein>
    <submittedName>
        <fullName evidence="1">Uncharacterized protein</fullName>
    </submittedName>
</protein>
<dbReference type="Gene3D" id="2.60.40.1180">
    <property type="entry name" value="Golgi alpha-mannosidase II"/>
    <property type="match status" value="1"/>
</dbReference>